<sequence>MTSTSTTARVAGVAAAVAALGLLAGCTGGDDRAEPAASSPASVPTATPTPEPSRSAAPTTPAAERPLVAAGTVAEDAPATASGEGPARVSVVRDGDFGVVAHLDCSACTGDVVLTADGRMSPWGAGPAPLTGTYLVDLLEGTDAEQGFVLDAQGPWTLTFQSWNDLPVVAGEQQGRGAAVLLLGDDASGVRIDYSPAGPDDTMLARVVSAVDVDPSTGPASLVLGDEQAFSETAEVALPGVVALSTNGTWSVTPVP</sequence>
<gene>
    <name evidence="3" type="ORF">Cpa01nite_21870</name>
</gene>
<feature type="compositionally biased region" description="Low complexity" evidence="1">
    <location>
        <begin position="35"/>
        <end position="62"/>
    </location>
</feature>
<comment type="caution">
    <text evidence="3">The sequence shown here is derived from an EMBL/GenBank/DDBJ whole genome shotgun (WGS) entry which is preliminary data.</text>
</comment>
<feature type="signal peptide" evidence="2">
    <location>
        <begin position="1"/>
        <end position="24"/>
    </location>
</feature>
<dbReference type="AlphaFoldDB" id="A0A919U3X2"/>
<protein>
    <recommendedName>
        <fullName evidence="5">Lipoprotein</fullName>
    </recommendedName>
</protein>
<feature type="chain" id="PRO_5038854436" description="Lipoprotein" evidence="2">
    <location>
        <begin position="25"/>
        <end position="256"/>
    </location>
</feature>
<dbReference type="EMBL" id="BONO01000015">
    <property type="protein sequence ID" value="GIG36806.1"/>
    <property type="molecule type" value="Genomic_DNA"/>
</dbReference>
<name>A0A919U3X2_9CELL</name>
<keyword evidence="4" id="KW-1185">Reference proteome</keyword>
<accession>A0A919U3X2</accession>
<evidence type="ECO:0000256" key="1">
    <source>
        <dbReference type="SAM" id="MobiDB-lite"/>
    </source>
</evidence>
<dbReference type="Proteomes" id="UP000642125">
    <property type="component" value="Unassembled WGS sequence"/>
</dbReference>
<feature type="region of interest" description="Disordered" evidence="1">
    <location>
        <begin position="30"/>
        <end position="62"/>
    </location>
</feature>
<evidence type="ECO:0008006" key="5">
    <source>
        <dbReference type="Google" id="ProtNLM"/>
    </source>
</evidence>
<evidence type="ECO:0000313" key="3">
    <source>
        <dbReference type="EMBL" id="GIG36806.1"/>
    </source>
</evidence>
<keyword evidence="2" id="KW-0732">Signal</keyword>
<organism evidence="3 4">
    <name type="scientific">Cellulomonas pakistanensis</name>
    <dbReference type="NCBI Taxonomy" id="992287"/>
    <lineage>
        <taxon>Bacteria</taxon>
        <taxon>Bacillati</taxon>
        <taxon>Actinomycetota</taxon>
        <taxon>Actinomycetes</taxon>
        <taxon>Micrococcales</taxon>
        <taxon>Cellulomonadaceae</taxon>
        <taxon>Cellulomonas</taxon>
    </lineage>
</organism>
<evidence type="ECO:0000313" key="4">
    <source>
        <dbReference type="Proteomes" id="UP000642125"/>
    </source>
</evidence>
<reference evidence="3" key="1">
    <citation type="submission" date="2021-01" db="EMBL/GenBank/DDBJ databases">
        <title>Whole genome shotgun sequence of Cellulomonas pakistanensis NBRC 110800.</title>
        <authorList>
            <person name="Komaki H."/>
            <person name="Tamura T."/>
        </authorList>
    </citation>
    <scope>NUCLEOTIDE SEQUENCE</scope>
    <source>
        <strain evidence="3">NBRC 110800</strain>
    </source>
</reference>
<dbReference type="RefSeq" id="WP_203668817.1">
    <property type="nucleotide sequence ID" value="NZ_BONO01000015.1"/>
</dbReference>
<evidence type="ECO:0000256" key="2">
    <source>
        <dbReference type="SAM" id="SignalP"/>
    </source>
</evidence>
<proteinExistence type="predicted"/>